<dbReference type="GO" id="GO:0006020">
    <property type="term" value="P:inositol metabolic process"/>
    <property type="evidence" value="ECO:0007669"/>
    <property type="project" value="TreeGrafter"/>
</dbReference>
<evidence type="ECO:0000256" key="8">
    <source>
        <dbReference type="ARBA" id="ARBA00022777"/>
    </source>
</evidence>
<evidence type="ECO:0000256" key="10">
    <source>
        <dbReference type="ARBA" id="ARBA00023212"/>
    </source>
</evidence>
<comment type="catalytic activity">
    <reaction evidence="12">
        <text>1D-myo-inositol hexakisphosphate + ATP = 1-diphospho-1D-myo-inositol 2,3,4,5,6-pentakisphosphate + ADP</text>
        <dbReference type="Rhea" id="RHEA:37459"/>
        <dbReference type="ChEBI" id="CHEBI:30616"/>
        <dbReference type="ChEBI" id="CHEBI:58130"/>
        <dbReference type="ChEBI" id="CHEBI:74946"/>
        <dbReference type="ChEBI" id="CHEBI:456216"/>
        <dbReference type="EC" id="2.7.4.24"/>
    </reaction>
    <physiologicalReaction direction="left-to-right" evidence="12">
        <dbReference type="Rhea" id="RHEA:37460"/>
    </physiologicalReaction>
</comment>
<dbReference type="InterPro" id="IPR013651">
    <property type="entry name" value="ATP-grasp_RimK-type"/>
</dbReference>
<evidence type="ECO:0000256" key="6">
    <source>
        <dbReference type="ARBA" id="ARBA00022679"/>
    </source>
</evidence>
<dbReference type="GO" id="GO:0046872">
    <property type="term" value="F:metal ion binding"/>
    <property type="evidence" value="ECO:0007669"/>
    <property type="project" value="InterPro"/>
</dbReference>
<dbReference type="InterPro" id="IPR029033">
    <property type="entry name" value="His_PPase_superfam"/>
</dbReference>
<dbReference type="OMA" id="IQERWCC"/>
<dbReference type="Gene3D" id="3.40.50.1240">
    <property type="entry name" value="Phosphoglycerate mutase-like"/>
    <property type="match status" value="1"/>
</dbReference>
<evidence type="ECO:0000256" key="3">
    <source>
        <dbReference type="ARBA" id="ARBA00012893"/>
    </source>
</evidence>
<evidence type="ECO:0000256" key="16">
    <source>
        <dbReference type="SAM" id="MobiDB-lite"/>
    </source>
</evidence>
<proteinExistence type="inferred from homology"/>
<accession>A0A1Y2F332</accession>
<dbReference type="GeneID" id="63782591"/>
<comment type="caution">
    <text evidence="18">The sequence shown here is derived from an EMBL/GenBank/DDBJ whole genome shotgun (WGS) entry which is preliminary data.</text>
</comment>
<sequence>MSAPEPPASPAPSLRDRNAPKKQVVGVCAMDAKARSKPCRNILKRLMAEGDYETIVFGDKVILDEDIENWPHCDYLISFFSTGFPLDKALRYVALRKPFCVNNLQFQKVLFDRRLVLQLLEAIGIPTPYRLECSRDGGPRVSSEVARIMQKRLGVKLNQNVPEPEVKMVDDDTLSINGKLIRKPYVEKPVSGEDHNIHVYYPRGKGGGGRRLFRKIGNKASEFDPELNAPRTDGSYLYEEFMDVDNAEDVKVYTVGPGYYHAETRKSPVVDGLVRRNTHGKEIRYVTELTKAEAEMASKICTYFEQAVCGFDLLRAGGRSYVIDVNGWSFVKDNDDYYYRAATILRKMFKSVLRERVVQPSIAAVAASEHNTWQLKAFVSVVRHADRTPKNKFKYSFKSEPFVALLQGHTEEVILRNEQLRIVLAATERAIELKSEDPDKLLQLRTALGKKMELPGTKVQVKPSYNDHSQLVKLQLIVKWGGEFTHSARYQSKDLGDNVRNDLSILNAECLEHVKIYTSSERRVSASAEIYAKALLNTDKLPENFMEVRKDLLDDSNAAKDMMDKVKKKLKTLLRTGERAPPQFTWPKDQPEPWLVMQNVIELMKYHRAVMRQNWTDLGAEVDKVQIRWCCNEDPLLFKERWEKLFGEFCDVDKVDPSKVSELYDTMKYDALHNRMFLDTIFCDPDVYREDENLNSKRSSISSDRPDTASIQSSSAGMSSGRGPSRAVSTSEKGNSGTEQSRKPGLTKLRELYRLAKVLFDFVSPQEYGIEDAEKLDIGLLTSMPLLKQMISDTRASQTSEHAGCFIYFTKESHIYTLLNCIFESKIPTKLARNEIPELDYLTQINMELFERQPMTEGALAGKEYSVRITLSPGCYAADPLDISLDAKHCISVQPRKALTRHLNPADVLGKLEEKFNRVQMPKRFLPRLLDNSSEALLQRVQEVSQATCLRERSEQEEAAEEAARELQDEKEKAAQA</sequence>
<feature type="domain" description="ATP-grasp" evidence="17">
    <location>
        <begin position="151"/>
        <end position="353"/>
    </location>
</feature>
<dbReference type="GO" id="GO:0052723">
    <property type="term" value="F:inositol hexakisphosphate 1-kinase activity"/>
    <property type="evidence" value="ECO:0007669"/>
    <property type="project" value="UniProtKB-ARBA"/>
</dbReference>
<dbReference type="InterPro" id="IPR037446">
    <property type="entry name" value="His_Pase_VIP1"/>
</dbReference>
<evidence type="ECO:0000256" key="11">
    <source>
        <dbReference type="ARBA" id="ARBA00033696"/>
    </source>
</evidence>
<feature type="compositionally biased region" description="Low complexity" evidence="16">
    <location>
        <begin position="709"/>
        <end position="727"/>
    </location>
</feature>
<dbReference type="FunFam" id="3.30.470.20:FF:000036">
    <property type="entry name" value="Inositol hexakisphosphate and diphosphoinositol-pentakisphosphate kinase"/>
    <property type="match status" value="1"/>
</dbReference>
<dbReference type="Pfam" id="PF08443">
    <property type="entry name" value="RimK"/>
    <property type="match status" value="1"/>
</dbReference>
<evidence type="ECO:0000256" key="9">
    <source>
        <dbReference type="ARBA" id="ARBA00022840"/>
    </source>
</evidence>
<dbReference type="SUPFAM" id="SSF56059">
    <property type="entry name" value="Glutathione synthetase ATP-binding domain-like"/>
    <property type="match status" value="1"/>
</dbReference>
<dbReference type="STRING" id="56484.A0A1Y2F332"/>
<evidence type="ECO:0000313" key="19">
    <source>
        <dbReference type="Proteomes" id="UP000193685"/>
    </source>
</evidence>
<dbReference type="InterPro" id="IPR011761">
    <property type="entry name" value="ATP-grasp"/>
</dbReference>
<evidence type="ECO:0000256" key="2">
    <source>
        <dbReference type="ARBA" id="ARBA00005609"/>
    </source>
</evidence>
<comment type="catalytic activity">
    <reaction evidence="11">
        <text>5-diphospho-1D-myo-inositol 1,2,3,4,6-pentakisphosphate + ATP + H(+) = 1,5-bis(diphospho)-1D-myo-inositol 2,3,4,6-tetrakisphosphate + ADP</text>
        <dbReference type="Rhea" id="RHEA:10276"/>
        <dbReference type="ChEBI" id="CHEBI:15378"/>
        <dbReference type="ChEBI" id="CHEBI:30616"/>
        <dbReference type="ChEBI" id="CHEBI:58628"/>
        <dbReference type="ChEBI" id="CHEBI:77983"/>
        <dbReference type="ChEBI" id="CHEBI:456216"/>
        <dbReference type="EC" id="2.7.4.24"/>
    </reaction>
    <physiologicalReaction direction="left-to-right" evidence="11">
        <dbReference type="Rhea" id="RHEA:10277"/>
    </physiologicalReaction>
</comment>
<dbReference type="EC" id="2.7.4.24" evidence="3 15"/>
<organism evidence="18 19">
    <name type="scientific">Protomyces lactucae-debilis</name>
    <dbReference type="NCBI Taxonomy" id="2754530"/>
    <lineage>
        <taxon>Eukaryota</taxon>
        <taxon>Fungi</taxon>
        <taxon>Dikarya</taxon>
        <taxon>Ascomycota</taxon>
        <taxon>Taphrinomycotina</taxon>
        <taxon>Taphrinomycetes</taxon>
        <taxon>Taphrinales</taxon>
        <taxon>Protomycetaceae</taxon>
        <taxon>Protomyces</taxon>
    </lineage>
</organism>
<evidence type="ECO:0000256" key="5">
    <source>
        <dbReference type="ARBA" id="ARBA00022553"/>
    </source>
</evidence>
<dbReference type="Gene3D" id="3.40.50.11950">
    <property type="match status" value="1"/>
</dbReference>
<evidence type="ECO:0000256" key="4">
    <source>
        <dbReference type="ARBA" id="ARBA00022490"/>
    </source>
</evidence>
<dbReference type="GO" id="GO:0005829">
    <property type="term" value="C:cytosol"/>
    <property type="evidence" value="ECO:0007669"/>
    <property type="project" value="TreeGrafter"/>
</dbReference>
<dbReference type="PANTHER" id="PTHR12750">
    <property type="entry name" value="DIPHOSPHOINOSITOL PENTAKISPHOSPHATE KINASE"/>
    <property type="match status" value="1"/>
</dbReference>
<evidence type="ECO:0000256" key="14">
    <source>
        <dbReference type="PROSITE-ProRule" id="PRU00409"/>
    </source>
</evidence>
<dbReference type="GO" id="GO:0032958">
    <property type="term" value="P:inositol phosphate biosynthetic process"/>
    <property type="evidence" value="ECO:0007669"/>
    <property type="project" value="TreeGrafter"/>
</dbReference>
<comment type="subcellular location">
    <subcellularLocation>
        <location evidence="1 15">Cytoplasm</location>
        <location evidence="1 15">Cytoskeleton</location>
    </subcellularLocation>
</comment>
<dbReference type="OrthoDB" id="18042at2759"/>
<keyword evidence="4 15" id="KW-0963">Cytoplasm</keyword>
<dbReference type="Proteomes" id="UP000193685">
    <property type="component" value="Unassembled WGS sequence"/>
</dbReference>
<evidence type="ECO:0000256" key="7">
    <source>
        <dbReference type="ARBA" id="ARBA00022741"/>
    </source>
</evidence>
<dbReference type="FunFam" id="3.40.50.11950:FF:000002">
    <property type="entry name" value="Inositol hexakisphosphate and diphosphoinositol-pentakisphosphate kinase"/>
    <property type="match status" value="1"/>
</dbReference>
<keyword evidence="7 14" id="KW-0547">Nucleotide-binding</keyword>
<dbReference type="PANTHER" id="PTHR12750:SF9">
    <property type="entry name" value="INOSITOL HEXAKISPHOSPHATE AND DIPHOSPHOINOSITOL-PENTAKISPHOSPHATE KINASE"/>
    <property type="match status" value="1"/>
</dbReference>
<dbReference type="GO" id="GO:0033857">
    <property type="term" value="F:5-diphosphoinositol pentakisphosphate 1-kinase activity"/>
    <property type="evidence" value="ECO:0007669"/>
    <property type="project" value="TreeGrafter"/>
</dbReference>
<dbReference type="GO" id="GO:0005524">
    <property type="term" value="F:ATP binding"/>
    <property type="evidence" value="ECO:0007669"/>
    <property type="project" value="UniProtKB-UniRule"/>
</dbReference>
<dbReference type="Pfam" id="PF00328">
    <property type="entry name" value="His_Phos_2"/>
    <property type="match status" value="1"/>
</dbReference>
<keyword evidence="5" id="KW-0597">Phosphoprotein</keyword>
<comment type="function">
    <text evidence="15">Bifunctional inositol kinase that acts in concert with the IP6K kinases to synthesize the diphosphate group-containing inositol pyrophosphates diphosphoinositol pentakisphosphate, PP-InsP5, and bis-diphosphoinositol tetrakisphosphate, (PP)2-InsP4. PP-InsP5 and (PP)2-InsP4, also respectively called InsP7 and InsP8, may regulate a variety of cellular processes, including apoptosis, vesicle trafficking, cytoskeletal dynamics, and exocytosis. Phosphorylates inositol hexakisphosphate (InsP6).</text>
</comment>
<dbReference type="RefSeq" id="XP_040723131.1">
    <property type="nucleotide sequence ID" value="XM_040865992.1"/>
</dbReference>
<dbReference type="GO" id="GO:0052843">
    <property type="term" value="F:inositol-1-diphosphate-2,3,4,5,6-pentakisphosphate diphosphatase activity"/>
    <property type="evidence" value="ECO:0007669"/>
    <property type="project" value="UniProtKB-ARBA"/>
</dbReference>
<feature type="region of interest" description="Disordered" evidence="16">
    <location>
        <begin position="694"/>
        <end position="743"/>
    </location>
</feature>
<dbReference type="PROSITE" id="PS50975">
    <property type="entry name" value="ATP_GRASP"/>
    <property type="match status" value="1"/>
</dbReference>
<dbReference type="InterPro" id="IPR040557">
    <property type="entry name" value="VIP1_N"/>
</dbReference>
<keyword evidence="19" id="KW-1185">Reference proteome</keyword>
<dbReference type="EMBL" id="MCFI01000019">
    <property type="protein sequence ID" value="ORY77746.1"/>
    <property type="molecule type" value="Genomic_DNA"/>
</dbReference>
<dbReference type="Gene3D" id="3.30.470.20">
    <property type="entry name" value="ATP-grasp fold, B domain"/>
    <property type="match status" value="1"/>
</dbReference>
<feature type="compositionally biased region" description="Polar residues" evidence="16">
    <location>
        <begin position="728"/>
        <end position="739"/>
    </location>
</feature>
<protein>
    <recommendedName>
        <fullName evidence="13 15">Inositol hexakisphosphate and diphosphoinositol-pentakisphosphate kinase</fullName>
        <ecNumber evidence="3 15">2.7.4.24</ecNumber>
    </recommendedName>
</protein>
<keyword evidence="6 15" id="KW-0808">Transferase</keyword>
<evidence type="ECO:0000256" key="13">
    <source>
        <dbReference type="ARBA" id="ARBA00071668"/>
    </source>
</evidence>
<dbReference type="GO" id="GO:0005856">
    <property type="term" value="C:cytoskeleton"/>
    <property type="evidence" value="ECO:0007669"/>
    <property type="project" value="UniProtKB-SubCell"/>
</dbReference>
<dbReference type="InterPro" id="IPR000560">
    <property type="entry name" value="His_Pase_clade-2"/>
</dbReference>
<dbReference type="Pfam" id="PF18086">
    <property type="entry name" value="PPIP5K2_N"/>
    <property type="match status" value="1"/>
</dbReference>
<dbReference type="AlphaFoldDB" id="A0A1Y2F332"/>
<evidence type="ECO:0000259" key="17">
    <source>
        <dbReference type="PROSITE" id="PS50975"/>
    </source>
</evidence>
<evidence type="ECO:0000256" key="12">
    <source>
        <dbReference type="ARBA" id="ARBA00034629"/>
    </source>
</evidence>
<comment type="similarity">
    <text evidence="2 15">Belongs to the histidine acid phosphatase family. VIP1 subfamily.</text>
</comment>
<feature type="compositionally biased region" description="Basic and acidic residues" evidence="16">
    <location>
        <begin position="950"/>
        <end position="977"/>
    </location>
</feature>
<evidence type="ECO:0000256" key="15">
    <source>
        <dbReference type="RuleBase" id="RU365032"/>
    </source>
</evidence>
<gene>
    <name evidence="18" type="ORF">BCR37DRAFT_121337</name>
</gene>
<keyword evidence="10" id="KW-0206">Cytoskeleton</keyword>
<keyword evidence="8 15" id="KW-0418">Kinase</keyword>
<reference evidence="18 19" key="1">
    <citation type="submission" date="2016-07" db="EMBL/GenBank/DDBJ databases">
        <title>Pervasive Adenine N6-methylation of Active Genes in Fungi.</title>
        <authorList>
            <consortium name="DOE Joint Genome Institute"/>
            <person name="Mondo S.J."/>
            <person name="Dannebaum R.O."/>
            <person name="Kuo R.C."/>
            <person name="Labutti K."/>
            <person name="Haridas S."/>
            <person name="Kuo A."/>
            <person name="Salamov A."/>
            <person name="Ahrendt S.R."/>
            <person name="Lipzen A."/>
            <person name="Sullivan W."/>
            <person name="Andreopoulos W.B."/>
            <person name="Clum A."/>
            <person name="Lindquist E."/>
            <person name="Daum C."/>
            <person name="Ramamoorthy G.K."/>
            <person name="Gryganskyi A."/>
            <person name="Culley D."/>
            <person name="Magnuson J.K."/>
            <person name="James T.Y."/>
            <person name="O'Malley M.A."/>
            <person name="Stajich J.E."/>
            <person name="Spatafora J.W."/>
            <person name="Visel A."/>
            <person name="Grigoriev I.V."/>
        </authorList>
    </citation>
    <scope>NUCLEOTIDE SEQUENCE [LARGE SCALE GENOMIC DNA]</scope>
    <source>
        <strain evidence="18 19">12-1054</strain>
    </source>
</reference>
<evidence type="ECO:0000313" key="18">
    <source>
        <dbReference type="EMBL" id="ORY77746.1"/>
    </source>
</evidence>
<evidence type="ECO:0000256" key="1">
    <source>
        <dbReference type="ARBA" id="ARBA00004245"/>
    </source>
</evidence>
<name>A0A1Y2F332_PROLT</name>
<feature type="region of interest" description="Disordered" evidence="16">
    <location>
        <begin position="948"/>
        <end position="977"/>
    </location>
</feature>
<keyword evidence="9 14" id="KW-0067">ATP-binding</keyword>
<dbReference type="SUPFAM" id="SSF53254">
    <property type="entry name" value="Phosphoglycerate mutase-like"/>
    <property type="match status" value="1"/>
</dbReference>